<dbReference type="Proteomes" id="UP000011115">
    <property type="component" value="Unassembled WGS sequence"/>
</dbReference>
<sequence length="173" mass="19631">MRKISLSFMFLQSLYLHFQRICMFLELSSVRNQFPVFSGRVSAYPLRFRSTVRRPVRGHDLDSTRPRHQSTGPFRGCGLDDGPWWRPYSRGSSPPNKPLRPPLPSEDHEGLHGSGSQHQSRLDRFLISSSTASVVPCSRLEGNSGSDKKLPMDENKHTSITNPYEFDVKNLGS</sequence>
<organism evidence="2 3">
    <name type="scientific">Solanum tuberosum</name>
    <name type="common">Potato</name>
    <dbReference type="NCBI Taxonomy" id="4113"/>
    <lineage>
        <taxon>Eukaryota</taxon>
        <taxon>Viridiplantae</taxon>
        <taxon>Streptophyta</taxon>
        <taxon>Embryophyta</taxon>
        <taxon>Tracheophyta</taxon>
        <taxon>Spermatophyta</taxon>
        <taxon>Magnoliopsida</taxon>
        <taxon>eudicotyledons</taxon>
        <taxon>Gunneridae</taxon>
        <taxon>Pentapetalae</taxon>
        <taxon>asterids</taxon>
        <taxon>lamiids</taxon>
        <taxon>Solanales</taxon>
        <taxon>Solanaceae</taxon>
        <taxon>Solanoideae</taxon>
        <taxon>Solaneae</taxon>
        <taxon>Solanum</taxon>
    </lineage>
</organism>
<dbReference type="HOGENOM" id="CLU_1550242_0_0_1"/>
<dbReference type="AlphaFoldDB" id="M1DH14"/>
<dbReference type="Gramene" id="PGSC0003DMT400088922">
    <property type="protein sequence ID" value="PGSC0003DMT400088922"/>
    <property type="gene ID" value="PGSC0003DMG400038493"/>
</dbReference>
<evidence type="ECO:0000313" key="2">
    <source>
        <dbReference type="EnsemblPlants" id="PGSC0003DMT400088922"/>
    </source>
</evidence>
<keyword evidence="3" id="KW-1185">Reference proteome</keyword>
<proteinExistence type="predicted"/>
<protein>
    <submittedName>
        <fullName evidence="2">Uncharacterized protein</fullName>
    </submittedName>
</protein>
<feature type="region of interest" description="Disordered" evidence="1">
    <location>
        <begin position="57"/>
        <end position="120"/>
    </location>
</feature>
<name>M1DH14_SOLTU</name>
<reference evidence="3" key="1">
    <citation type="journal article" date="2011" name="Nature">
        <title>Genome sequence and analysis of the tuber crop potato.</title>
        <authorList>
            <consortium name="The Potato Genome Sequencing Consortium"/>
        </authorList>
    </citation>
    <scope>NUCLEOTIDE SEQUENCE [LARGE SCALE GENOMIC DNA]</scope>
    <source>
        <strain evidence="3">cv. DM1-3 516 R44</strain>
    </source>
</reference>
<evidence type="ECO:0000313" key="3">
    <source>
        <dbReference type="Proteomes" id="UP000011115"/>
    </source>
</evidence>
<dbReference type="EnsemblPlants" id="PGSC0003DMT400088922">
    <property type="protein sequence ID" value="PGSC0003DMT400088922"/>
    <property type="gene ID" value="PGSC0003DMG400038493"/>
</dbReference>
<feature type="compositionally biased region" description="Basic and acidic residues" evidence="1">
    <location>
        <begin position="146"/>
        <end position="157"/>
    </location>
</feature>
<feature type="compositionally biased region" description="Pro residues" evidence="1">
    <location>
        <begin position="95"/>
        <end position="104"/>
    </location>
</feature>
<dbReference type="InParanoid" id="M1DH14"/>
<accession>M1DH14</accession>
<reference evidence="2" key="2">
    <citation type="submission" date="2015-06" db="UniProtKB">
        <authorList>
            <consortium name="EnsemblPlants"/>
        </authorList>
    </citation>
    <scope>IDENTIFICATION</scope>
    <source>
        <strain evidence="2">DM1-3 516 R44</strain>
    </source>
</reference>
<dbReference type="PaxDb" id="4113-PGSC0003DMT400088922"/>
<feature type="region of interest" description="Disordered" evidence="1">
    <location>
        <begin position="136"/>
        <end position="173"/>
    </location>
</feature>
<evidence type="ECO:0000256" key="1">
    <source>
        <dbReference type="SAM" id="MobiDB-lite"/>
    </source>
</evidence>